<reference evidence="2" key="2">
    <citation type="submission" date="2023-05" db="EMBL/GenBank/DDBJ databases">
        <authorList>
            <person name="Fouks B."/>
        </authorList>
    </citation>
    <scope>NUCLEOTIDE SEQUENCE</scope>
    <source>
        <strain evidence="2">Stay&amp;Tobe</strain>
        <tissue evidence="2">Testes</tissue>
    </source>
</reference>
<name>A0AAD8EKJ1_DIPPU</name>
<keyword evidence="3" id="KW-1185">Reference proteome</keyword>
<reference evidence="2" key="1">
    <citation type="journal article" date="2023" name="IScience">
        <title>Live-bearing cockroach genome reveals convergent evolutionary mechanisms linked to viviparity in insects and beyond.</title>
        <authorList>
            <person name="Fouks B."/>
            <person name="Harrison M.C."/>
            <person name="Mikhailova A.A."/>
            <person name="Marchal E."/>
            <person name="English S."/>
            <person name="Carruthers M."/>
            <person name="Jennings E.C."/>
            <person name="Chiamaka E.L."/>
            <person name="Frigard R.A."/>
            <person name="Pippel M."/>
            <person name="Attardo G.M."/>
            <person name="Benoit J.B."/>
            <person name="Bornberg-Bauer E."/>
            <person name="Tobe S.S."/>
        </authorList>
    </citation>
    <scope>NUCLEOTIDE SEQUENCE</scope>
    <source>
        <strain evidence="2">Stay&amp;Tobe</strain>
    </source>
</reference>
<feature type="non-terminal residue" evidence="2">
    <location>
        <position position="1"/>
    </location>
</feature>
<keyword evidence="1" id="KW-1133">Transmembrane helix</keyword>
<sequence length="112" mass="12912">DCELRLRINFTNRVTSVGGTMIKSQECQSLYVKGLFLYLIAITFHLFCSYGLGKIPMGIAFKEWPVKLMGTLTKEHLSKKVTEFPKKYVKRRGGTLHLRTVLTTLRPNFERT</sequence>
<gene>
    <name evidence="2" type="ORF">L9F63_014860</name>
</gene>
<accession>A0AAD8EKJ1</accession>
<feature type="transmembrane region" description="Helical" evidence="1">
    <location>
        <begin position="35"/>
        <end position="53"/>
    </location>
</feature>
<protein>
    <submittedName>
        <fullName evidence="2">Uncharacterized protein</fullName>
    </submittedName>
</protein>
<keyword evidence="1" id="KW-0812">Transmembrane</keyword>
<evidence type="ECO:0000313" key="2">
    <source>
        <dbReference type="EMBL" id="KAJ9593591.1"/>
    </source>
</evidence>
<evidence type="ECO:0000256" key="1">
    <source>
        <dbReference type="SAM" id="Phobius"/>
    </source>
</evidence>
<feature type="non-terminal residue" evidence="2">
    <location>
        <position position="112"/>
    </location>
</feature>
<dbReference type="Proteomes" id="UP001233999">
    <property type="component" value="Unassembled WGS sequence"/>
</dbReference>
<organism evidence="2 3">
    <name type="scientific">Diploptera punctata</name>
    <name type="common">Pacific beetle cockroach</name>
    <dbReference type="NCBI Taxonomy" id="6984"/>
    <lineage>
        <taxon>Eukaryota</taxon>
        <taxon>Metazoa</taxon>
        <taxon>Ecdysozoa</taxon>
        <taxon>Arthropoda</taxon>
        <taxon>Hexapoda</taxon>
        <taxon>Insecta</taxon>
        <taxon>Pterygota</taxon>
        <taxon>Neoptera</taxon>
        <taxon>Polyneoptera</taxon>
        <taxon>Dictyoptera</taxon>
        <taxon>Blattodea</taxon>
        <taxon>Blaberoidea</taxon>
        <taxon>Blaberidae</taxon>
        <taxon>Diplopterinae</taxon>
        <taxon>Diploptera</taxon>
    </lineage>
</organism>
<dbReference type="AlphaFoldDB" id="A0AAD8EKJ1"/>
<evidence type="ECO:0000313" key="3">
    <source>
        <dbReference type="Proteomes" id="UP001233999"/>
    </source>
</evidence>
<comment type="caution">
    <text evidence="2">The sequence shown here is derived from an EMBL/GenBank/DDBJ whole genome shotgun (WGS) entry which is preliminary data.</text>
</comment>
<proteinExistence type="predicted"/>
<keyword evidence="1" id="KW-0472">Membrane</keyword>
<dbReference type="EMBL" id="JASPKZ010003424">
    <property type="protein sequence ID" value="KAJ9593591.1"/>
    <property type="molecule type" value="Genomic_DNA"/>
</dbReference>